<dbReference type="EMBL" id="SNXJ01000002">
    <property type="protein sequence ID" value="TDP29696.1"/>
    <property type="molecule type" value="Genomic_DNA"/>
</dbReference>
<evidence type="ECO:0000313" key="3">
    <source>
        <dbReference type="Proteomes" id="UP000255113"/>
    </source>
</evidence>
<dbReference type="Proteomes" id="UP000294683">
    <property type="component" value="Unassembled WGS sequence"/>
</dbReference>
<dbReference type="Proteomes" id="UP000255113">
    <property type="component" value="Unassembled WGS sequence"/>
</dbReference>
<protein>
    <submittedName>
        <fullName evidence="1">Uncharacterized protein</fullName>
    </submittedName>
</protein>
<dbReference type="AlphaFoldDB" id="A0A379ATT8"/>
<evidence type="ECO:0000313" key="2">
    <source>
        <dbReference type="EMBL" id="TDP29696.1"/>
    </source>
</evidence>
<sequence length="51" mass="5899">MKKLLKVKTNKKLDKLPTAPIFKKKFEAAKVILSSLKVTEQNLREMNIKQS</sequence>
<reference evidence="1 3" key="1">
    <citation type="submission" date="2018-06" db="EMBL/GenBank/DDBJ databases">
        <authorList>
            <consortium name="Pathogen Informatics"/>
            <person name="Doyle S."/>
        </authorList>
    </citation>
    <scope>NUCLEOTIDE SEQUENCE [LARGE SCALE GENOMIC DNA]</scope>
    <source>
        <strain evidence="1 3">NCTC11188</strain>
    </source>
</reference>
<evidence type="ECO:0000313" key="1">
    <source>
        <dbReference type="EMBL" id="SUB25725.1"/>
    </source>
</evidence>
<gene>
    <name evidence="2" type="ORF">EV689_102225</name>
    <name evidence="1" type="ORF">NCTC11188_00041</name>
</gene>
<accession>A0A379ATT8</accession>
<evidence type="ECO:0000313" key="4">
    <source>
        <dbReference type="Proteomes" id="UP000294683"/>
    </source>
</evidence>
<dbReference type="EMBL" id="UGSQ01000003">
    <property type="protein sequence ID" value="SUB25725.1"/>
    <property type="molecule type" value="Genomic_DNA"/>
</dbReference>
<dbReference type="RefSeq" id="WP_164550708.1">
    <property type="nucleotide sequence ID" value="NZ_JBLOCT010000013.1"/>
</dbReference>
<organism evidence="1 3">
    <name type="scientific">Avibacterium gallinarum</name>
    <name type="common">Pasteurella gallinarum</name>
    <dbReference type="NCBI Taxonomy" id="755"/>
    <lineage>
        <taxon>Bacteria</taxon>
        <taxon>Pseudomonadati</taxon>
        <taxon>Pseudomonadota</taxon>
        <taxon>Gammaproteobacteria</taxon>
        <taxon>Pasteurellales</taxon>
        <taxon>Pasteurellaceae</taxon>
        <taxon>Avibacterium</taxon>
    </lineage>
</organism>
<reference evidence="2 4" key="2">
    <citation type="submission" date="2019-03" db="EMBL/GenBank/DDBJ databases">
        <title>Genomic Encyclopedia of Type Strains, Phase IV (KMG-IV): sequencing the most valuable type-strain genomes for metagenomic binning, comparative biology and taxonomic classification.</title>
        <authorList>
            <person name="Goeker M."/>
        </authorList>
    </citation>
    <scope>NUCLEOTIDE SEQUENCE [LARGE SCALE GENOMIC DNA]</scope>
    <source>
        <strain evidence="2 4">DSM 17481</strain>
    </source>
</reference>
<name>A0A379ATT8_AVIGA</name>
<keyword evidence="4" id="KW-1185">Reference proteome</keyword>
<proteinExistence type="predicted"/>